<keyword evidence="5" id="KW-0418">Kinase</keyword>
<organism evidence="10">
    <name type="scientific">Schistosoma curassoni</name>
    <dbReference type="NCBI Taxonomy" id="6186"/>
    <lineage>
        <taxon>Eukaryota</taxon>
        <taxon>Metazoa</taxon>
        <taxon>Spiralia</taxon>
        <taxon>Lophotrochozoa</taxon>
        <taxon>Platyhelminthes</taxon>
        <taxon>Trematoda</taxon>
        <taxon>Digenea</taxon>
        <taxon>Strigeidida</taxon>
        <taxon>Schistosomatoidea</taxon>
        <taxon>Schistosomatidae</taxon>
        <taxon>Schistosoma</taxon>
    </lineage>
</organism>
<keyword evidence="4" id="KW-0547">Nucleotide-binding</keyword>
<accession>A0A183L444</accession>
<reference evidence="10" key="1">
    <citation type="submission" date="2016-06" db="UniProtKB">
        <authorList>
            <consortium name="WormBaseParasite"/>
        </authorList>
    </citation>
    <scope>IDENTIFICATION</scope>
</reference>
<keyword evidence="3" id="KW-0808">Transferase</keyword>
<dbReference type="STRING" id="6186.A0A183L444"/>
<name>A0A183L444_9TREM</name>
<dbReference type="AlphaFoldDB" id="A0A183L444"/>
<dbReference type="SUPFAM" id="SSF56112">
    <property type="entry name" value="Protein kinase-like (PK-like)"/>
    <property type="match status" value="1"/>
</dbReference>
<dbReference type="WBParaSite" id="SCUD_0002210601-mRNA-1">
    <property type="protein sequence ID" value="SCUD_0002210601-mRNA-1"/>
    <property type="gene ID" value="SCUD_0002210601"/>
</dbReference>
<evidence type="ECO:0000256" key="8">
    <source>
        <dbReference type="ARBA" id="ARBA00048679"/>
    </source>
</evidence>
<evidence type="ECO:0000256" key="2">
    <source>
        <dbReference type="ARBA" id="ARBA00022527"/>
    </source>
</evidence>
<dbReference type="EC" id="2.7.11.1" evidence="1"/>
<feature type="domain" description="Protein kinase" evidence="9">
    <location>
        <begin position="1"/>
        <end position="91"/>
    </location>
</feature>
<sequence>LYDFSGVHYNLVNTLNWILQISRASDYLHRLCSPSVIHADIKPSNILGFDRLRLVKLGDFGSSRTTLSDEPSVFGTLCYMAPELWTVRSGK</sequence>
<keyword evidence="2" id="KW-0723">Serine/threonine-protein kinase</keyword>
<proteinExistence type="predicted"/>
<keyword evidence="6" id="KW-0067">ATP-binding</keyword>
<dbReference type="PROSITE" id="PS50011">
    <property type="entry name" value="PROTEIN_KINASE_DOM"/>
    <property type="match status" value="1"/>
</dbReference>
<dbReference type="Gene3D" id="1.10.510.10">
    <property type="entry name" value="Transferase(Phosphotransferase) domain 1"/>
    <property type="match status" value="1"/>
</dbReference>
<dbReference type="InterPro" id="IPR011009">
    <property type="entry name" value="Kinase-like_dom_sf"/>
</dbReference>
<evidence type="ECO:0000256" key="7">
    <source>
        <dbReference type="ARBA" id="ARBA00047899"/>
    </source>
</evidence>
<evidence type="ECO:0000313" key="10">
    <source>
        <dbReference type="WBParaSite" id="SCUD_0002210601-mRNA-1"/>
    </source>
</evidence>
<evidence type="ECO:0000259" key="9">
    <source>
        <dbReference type="PROSITE" id="PS50011"/>
    </source>
</evidence>
<comment type="catalytic activity">
    <reaction evidence="8">
        <text>L-seryl-[protein] + ATP = O-phospho-L-seryl-[protein] + ADP + H(+)</text>
        <dbReference type="Rhea" id="RHEA:17989"/>
        <dbReference type="Rhea" id="RHEA-COMP:9863"/>
        <dbReference type="Rhea" id="RHEA-COMP:11604"/>
        <dbReference type="ChEBI" id="CHEBI:15378"/>
        <dbReference type="ChEBI" id="CHEBI:29999"/>
        <dbReference type="ChEBI" id="CHEBI:30616"/>
        <dbReference type="ChEBI" id="CHEBI:83421"/>
        <dbReference type="ChEBI" id="CHEBI:456216"/>
        <dbReference type="EC" id="2.7.11.1"/>
    </reaction>
</comment>
<evidence type="ECO:0000256" key="4">
    <source>
        <dbReference type="ARBA" id="ARBA00022741"/>
    </source>
</evidence>
<evidence type="ECO:0000256" key="1">
    <source>
        <dbReference type="ARBA" id="ARBA00012513"/>
    </source>
</evidence>
<protein>
    <recommendedName>
        <fullName evidence="1">non-specific serine/threonine protein kinase</fullName>
        <ecNumber evidence="1">2.7.11.1</ecNumber>
    </recommendedName>
</protein>
<dbReference type="InterPro" id="IPR050660">
    <property type="entry name" value="NEK_Ser/Thr_kinase"/>
</dbReference>
<dbReference type="PANTHER" id="PTHR43671">
    <property type="entry name" value="SERINE/THREONINE-PROTEIN KINASE NEK"/>
    <property type="match status" value="1"/>
</dbReference>
<dbReference type="GO" id="GO:0004674">
    <property type="term" value="F:protein serine/threonine kinase activity"/>
    <property type="evidence" value="ECO:0007669"/>
    <property type="project" value="UniProtKB-KW"/>
</dbReference>
<evidence type="ECO:0000256" key="5">
    <source>
        <dbReference type="ARBA" id="ARBA00022777"/>
    </source>
</evidence>
<evidence type="ECO:0000256" key="6">
    <source>
        <dbReference type="ARBA" id="ARBA00022840"/>
    </source>
</evidence>
<dbReference type="GO" id="GO:0005524">
    <property type="term" value="F:ATP binding"/>
    <property type="evidence" value="ECO:0007669"/>
    <property type="project" value="UniProtKB-KW"/>
</dbReference>
<comment type="catalytic activity">
    <reaction evidence="7">
        <text>L-threonyl-[protein] + ATP = O-phospho-L-threonyl-[protein] + ADP + H(+)</text>
        <dbReference type="Rhea" id="RHEA:46608"/>
        <dbReference type="Rhea" id="RHEA-COMP:11060"/>
        <dbReference type="Rhea" id="RHEA-COMP:11605"/>
        <dbReference type="ChEBI" id="CHEBI:15378"/>
        <dbReference type="ChEBI" id="CHEBI:30013"/>
        <dbReference type="ChEBI" id="CHEBI:30616"/>
        <dbReference type="ChEBI" id="CHEBI:61977"/>
        <dbReference type="ChEBI" id="CHEBI:456216"/>
        <dbReference type="EC" id="2.7.11.1"/>
    </reaction>
</comment>
<dbReference type="InterPro" id="IPR000719">
    <property type="entry name" value="Prot_kinase_dom"/>
</dbReference>
<dbReference type="PANTHER" id="PTHR43671:SF98">
    <property type="entry name" value="SERINE_THREONINE-PROTEIN KINASE NEK11"/>
    <property type="match status" value="1"/>
</dbReference>
<dbReference type="Pfam" id="PF00069">
    <property type="entry name" value="Pkinase"/>
    <property type="match status" value="1"/>
</dbReference>
<evidence type="ECO:0000256" key="3">
    <source>
        <dbReference type="ARBA" id="ARBA00022679"/>
    </source>
</evidence>